<dbReference type="SUPFAM" id="SSF53756">
    <property type="entry name" value="UDP-Glycosyltransferase/glycogen phosphorylase"/>
    <property type="match status" value="1"/>
</dbReference>
<name>A0A916WZ77_9HYPH</name>
<dbReference type="EMBL" id="BMFA01000003">
    <property type="protein sequence ID" value="GGB41485.1"/>
    <property type="molecule type" value="Genomic_DNA"/>
</dbReference>
<comment type="caution">
    <text evidence="1">The sequence shown here is derived from an EMBL/GenBank/DDBJ whole genome shotgun (WGS) entry which is preliminary data.</text>
</comment>
<proteinExistence type="predicted"/>
<evidence type="ECO:0000313" key="2">
    <source>
        <dbReference type="Proteomes" id="UP000605148"/>
    </source>
</evidence>
<dbReference type="Gene3D" id="3.40.50.2000">
    <property type="entry name" value="Glycogen Phosphorylase B"/>
    <property type="match status" value="1"/>
</dbReference>
<keyword evidence="2" id="KW-1185">Reference proteome</keyword>
<dbReference type="OrthoDB" id="8325534at2"/>
<dbReference type="Proteomes" id="UP000605148">
    <property type="component" value="Unassembled WGS sequence"/>
</dbReference>
<dbReference type="AlphaFoldDB" id="A0A916WZ77"/>
<reference evidence="1" key="1">
    <citation type="journal article" date="2014" name="Int. J. Syst. Evol. Microbiol.">
        <title>Complete genome sequence of Corynebacterium casei LMG S-19264T (=DSM 44701T), isolated from a smear-ripened cheese.</title>
        <authorList>
            <consortium name="US DOE Joint Genome Institute (JGI-PGF)"/>
            <person name="Walter F."/>
            <person name="Albersmeier A."/>
            <person name="Kalinowski J."/>
            <person name="Ruckert C."/>
        </authorList>
    </citation>
    <scope>NUCLEOTIDE SEQUENCE</scope>
    <source>
        <strain evidence="1">CGMCC 1.12426</strain>
    </source>
</reference>
<evidence type="ECO:0000313" key="1">
    <source>
        <dbReference type="EMBL" id="GGB41485.1"/>
    </source>
</evidence>
<accession>A0A916WZ77</accession>
<organism evidence="1 2">
    <name type="scientific">Roseibium aquae</name>
    <dbReference type="NCBI Taxonomy" id="1323746"/>
    <lineage>
        <taxon>Bacteria</taxon>
        <taxon>Pseudomonadati</taxon>
        <taxon>Pseudomonadota</taxon>
        <taxon>Alphaproteobacteria</taxon>
        <taxon>Hyphomicrobiales</taxon>
        <taxon>Stappiaceae</taxon>
        <taxon>Roseibium</taxon>
    </lineage>
</organism>
<dbReference type="RefSeq" id="WP_150495450.1">
    <property type="nucleotide sequence ID" value="NZ_BMFA01000003.1"/>
</dbReference>
<protein>
    <submittedName>
        <fullName evidence="1">Uncharacterized protein</fullName>
    </submittedName>
</protein>
<sequence length="377" mass="41902">MRVLWIVSSLSMKVASVRLRTLLPALSLAKAGHELLVCEGLPQDDQIARADIVVINKCFGDAYATFARTCAGRGIPVLYDLCDNVFAPDYGDGSGKAAQSVREILVHCTALITTGPLLADAIVRHTGFDGSVHCIPDSEEPRFAIDELLRAWEQGQGVLAEGRLTLRPAQPFEMERQIFPEHRARTLFNAVFRKDGWLRRDRRTVLWFGTPGRMDSKTGLYALRLMKDALAAVNAEIPLQLLVVSSSRKLFRHHTQDYPVPCVFRPWSLLSMYGHFQSADVTMIPNPQDAFSIVKSANRTIFSLSEGTPVIADPVPALSDFEDCTHQGDWAEGLRAYLGQPGLAKQHIERARKVIANRYSLASICEDWRRALEGEGC</sequence>
<gene>
    <name evidence="1" type="ORF">GCM10011316_11790</name>
</gene>
<reference evidence="1" key="2">
    <citation type="submission" date="2020-09" db="EMBL/GenBank/DDBJ databases">
        <authorList>
            <person name="Sun Q."/>
            <person name="Zhou Y."/>
        </authorList>
    </citation>
    <scope>NUCLEOTIDE SEQUENCE</scope>
    <source>
        <strain evidence="1">CGMCC 1.12426</strain>
    </source>
</reference>